<evidence type="ECO:0000313" key="5">
    <source>
        <dbReference type="EMBL" id="CAK9147919.1"/>
    </source>
</evidence>
<evidence type="ECO:0000256" key="1">
    <source>
        <dbReference type="ARBA" id="ARBA00005771"/>
    </source>
</evidence>
<organism evidence="5 6">
    <name type="scientific">Ilex paraguariensis</name>
    <name type="common">yerba mate</name>
    <dbReference type="NCBI Taxonomy" id="185542"/>
    <lineage>
        <taxon>Eukaryota</taxon>
        <taxon>Viridiplantae</taxon>
        <taxon>Streptophyta</taxon>
        <taxon>Embryophyta</taxon>
        <taxon>Tracheophyta</taxon>
        <taxon>Spermatophyta</taxon>
        <taxon>Magnoliopsida</taxon>
        <taxon>eudicotyledons</taxon>
        <taxon>Gunneridae</taxon>
        <taxon>Pentapetalae</taxon>
        <taxon>asterids</taxon>
        <taxon>campanulids</taxon>
        <taxon>Aquifoliales</taxon>
        <taxon>Aquifoliaceae</taxon>
        <taxon>Ilex</taxon>
    </lineage>
</organism>
<feature type="domain" description="Sulfotransferase" evidence="4">
    <location>
        <begin position="77"/>
        <end position="332"/>
    </location>
</feature>
<protein>
    <recommendedName>
        <fullName evidence="3">Sulfotransferase</fullName>
        <ecNumber evidence="3">2.8.2.-</ecNumber>
    </recommendedName>
</protein>
<name>A0ABC8RSL0_9AQUA</name>
<evidence type="ECO:0000256" key="3">
    <source>
        <dbReference type="RuleBase" id="RU361155"/>
    </source>
</evidence>
<comment type="caution">
    <text evidence="5">The sequence shown here is derived from an EMBL/GenBank/DDBJ whole genome shotgun (WGS) entry which is preliminary data.</text>
</comment>
<comment type="similarity">
    <text evidence="1 3">Belongs to the sulfotransferase 1 family.</text>
</comment>
<dbReference type="EMBL" id="CAUOFW020001724">
    <property type="protein sequence ID" value="CAK9147919.1"/>
    <property type="molecule type" value="Genomic_DNA"/>
</dbReference>
<sequence length="334" mass="38714">SLFMADLLATQNSCTLKDEKQEEEHQETHNKFLEVVSILPKDKGWIREHLHHYQGFWFPPSPLLGVITLQQSFEVRPTDVFLATIPKSGTTWFKALLFTIMNRNLYDYHDHPLLTGNPHIHVPFLELYASKNPNQRPNLSLFSTHMPYTVLPESILVSGSRIVYVYRDPKDMFVSLWHFASKLRSKELPPLVLEEAFEQFCKGISPFGPFWDHVLGYWKASLEWPDRVLFVKYEDMKNDPTLHAKRLGEFIGYPFSLKEENEGVIHKVLELCSFEKLSNLEVNKNGSVSLVSDLVIESKTFFRQGKIGDGKNFLTAEMMEKIDGIIEQRLRDLV</sequence>
<gene>
    <name evidence="5" type="ORF">ILEXP_LOCUS15852</name>
</gene>
<dbReference type="Pfam" id="PF00685">
    <property type="entry name" value="Sulfotransfer_1"/>
    <property type="match status" value="1"/>
</dbReference>
<accession>A0ABC8RSL0</accession>
<proteinExistence type="inferred from homology"/>
<evidence type="ECO:0000256" key="2">
    <source>
        <dbReference type="ARBA" id="ARBA00022679"/>
    </source>
</evidence>
<evidence type="ECO:0000259" key="4">
    <source>
        <dbReference type="Pfam" id="PF00685"/>
    </source>
</evidence>
<reference evidence="5 6" key="1">
    <citation type="submission" date="2024-02" db="EMBL/GenBank/DDBJ databases">
        <authorList>
            <person name="Vignale AGUSTIN F."/>
            <person name="Sosa J E."/>
            <person name="Modenutti C."/>
        </authorList>
    </citation>
    <scope>NUCLEOTIDE SEQUENCE [LARGE SCALE GENOMIC DNA]</scope>
</reference>
<dbReference type="GO" id="GO:0016740">
    <property type="term" value="F:transferase activity"/>
    <property type="evidence" value="ECO:0007669"/>
    <property type="project" value="UniProtKB-KW"/>
</dbReference>
<evidence type="ECO:0000313" key="6">
    <source>
        <dbReference type="Proteomes" id="UP001642360"/>
    </source>
</evidence>
<feature type="non-terminal residue" evidence="5">
    <location>
        <position position="1"/>
    </location>
</feature>
<dbReference type="AlphaFoldDB" id="A0ABC8RSL0"/>
<dbReference type="SUPFAM" id="SSF52540">
    <property type="entry name" value="P-loop containing nucleoside triphosphate hydrolases"/>
    <property type="match status" value="1"/>
</dbReference>
<dbReference type="InterPro" id="IPR000863">
    <property type="entry name" value="Sulfotransferase_dom"/>
</dbReference>
<dbReference type="EC" id="2.8.2.-" evidence="3"/>
<dbReference type="Proteomes" id="UP001642360">
    <property type="component" value="Unassembled WGS sequence"/>
</dbReference>
<dbReference type="InterPro" id="IPR027417">
    <property type="entry name" value="P-loop_NTPase"/>
</dbReference>
<keyword evidence="2 3" id="KW-0808">Transferase</keyword>
<keyword evidence="6" id="KW-1185">Reference proteome</keyword>
<dbReference type="Gene3D" id="3.40.50.300">
    <property type="entry name" value="P-loop containing nucleotide triphosphate hydrolases"/>
    <property type="match status" value="1"/>
</dbReference>
<dbReference type="PANTHER" id="PTHR11783">
    <property type="entry name" value="SULFOTRANSFERASE SULT"/>
    <property type="match status" value="1"/>
</dbReference>